<name>A0AAQ3RX43_VIGMU</name>
<proteinExistence type="predicted"/>
<dbReference type="GO" id="GO:0051754">
    <property type="term" value="P:meiotic sister chromatid cohesion, centromeric"/>
    <property type="evidence" value="ECO:0007669"/>
    <property type="project" value="TreeGrafter"/>
</dbReference>
<dbReference type="PROSITE" id="PS51489">
    <property type="entry name" value="BUB1_N"/>
    <property type="match status" value="1"/>
</dbReference>
<feature type="compositionally biased region" description="Basic and acidic residues" evidence="1">
    <location>
        <begin position="205"/>
        <end position="215"/>
    </location>
</feature>
<feature type="compositionally biased region" description="Basic and acidic residues" evidence="1">
    <location>
        <begin position="180"/>
        <end position="196"/>
    </location>
</feature>
<feature type="compositionally biased region" description="Low complexity" evidence="1">
    <location>
        <begin position="382"/>
        <end position="395"/>
    </location>
</feature>
<dbReference type="PANTHER" id="PTHR14030">
    <property type="entry name" value="MITOTIC CHECKPOINT SERINE/THREONINE-PROTEIN KINASE BUB1"/>
    <property type="match status" value="1"/>
</dbReference>
<dbReference type="InterPro" id="IPR013212">
    <property type="entry name" value="Mad3/Bub1_I"/>
</dbReference>
<dbReference type="PANTHER" id="PTHR14030:SF2">
    <property type="entry name" value="OS11G0128700 PROTEIN"/>
    <property type="match status" value="1"/>
</dbReference>
<reference evidence="3 4" key="1">
    <citation type="journal article" date="2023" name="Life. Sci Alliance">
        <title>Evolutionary insights into 3D genome organization and epigenetic landscape of Vigna mungo.</title>
        <authorList>
            <person name="Junaid A."/>
            <person name="Singh B."/>
            <person name="Bhatia S."/>
        </authorList>
    </citation>
    <scope>NUCLEOTIDE SEQUENCE [LARGE SCALE GENOMIC DNA]</scope>
    <source>
        <strain evidence="3">Urdbean</strain>
    </source>
</reference>
<accession>A0AAQ3RX43</accession>
<organism evidence="3 4">
    <name type="scientific">Vigna mungo</name>
    <name type="common">Black gram</name>
    <name type="synonym">Phaseolus mungo</name>
    <dbReference type="NCBI Taxonomy" id="3915"/>
    <lineage>
        <taxon>Eukaryota</taxon>
        <taxon>Viridiplantae</taxon>
        <taxon>Streptophyta</taxon>
        <taxon>Embryophyta</taxon>
        <taxon>Tracheophyta</taxon>
        <taxon>Spermatophyta</taxon>
        <taxon>Magnoliopsida</taxon>
        <taxon>eudicotyledons</taxon>
        <taxon>Gunneridae</taxon>
        <taxon>Pentapetalae</taxon>
        <taxon>rosids</taxon>
        <taxon>fabids</taxon>
        <taxon>Fabales</taxon>
        <taxon>Fabaceae</taxon>
        <taxon>Papilionoideae</taxon>
        <taxon>50 kb inversion clade</taxon>
        <taxon>NPAAA clade</taxon>
        <taxon>indigoferoid/millettioid clade</taxon>
        <taxon>Phaseoleae</taxon>
        <taxon>Vigna</taxon>
    </lineage>
</organism>
<sequence>MENVDELLSSLISDIHSYTDKDPLLPWLRYSSIPILFLCFPLHFPVYSFIPNVIRSAIRKIKDTLPPKILKEKLPAFLQKCAHTFELDRRYRNDMRYIRVWLHLMDFVSDPKTLLSTMEVNRIGTKRSEFYLAYALYYEKCKKYDEAERMYHVGVKNLAEPLDKLQKSYEQFLQRMEQRKNNKRTQDLLQHQEAKASRKPLSLKSSDDKKTEGRKSNGACCLEGVQKGPEIQSYAAKAVASDKNLKSKKDEIKKFRGDDTVVVKFVDTAMVGKSEAEDACHHGLVDPTINMKEAMNAINSMFREPLEIVPLGRKSHKNHSKENRSTKNEFEVFVDENLDHEIKPPGSLSLQKRTVASQPHQEPLQIYIDGEEHSENSNTNLSEGGSASSTSQSNGFVFLRPRDITSEKSSNMDADSCRNSKFREDTVVCKFVGSTILDEPEVENVCHHGLVDPTINLKEAMDDINNMFGKPIDFVRKRRTTKQEKAPQSNRGNDFGGFSILADDDHLEQQVPPPPKLPGKSKECDLFEPTLLTKEAMDDINKMFNMPLNF</sequence>
<dbReference type="GO" id="GO:0004672">
    <property type="term" value="F:protein kinase activity"/>
    <property type="evidence" value="ECO:0007669"/>
    <property type="project" value="TreeGrafter"/>
</dbReference>
<evidence type="ECO:0000259" key="2">
    <source>
        <dbReference type="PROSITE" id="PS51489"/>
    </source>
</evidence>
<evidence type="ECO:0000313" key="3">
    <source>
        <dbReference type="EMBL" id="WVZ07804.1"/>
    </source>
</evidence>
<dbReference type="SMART" id="SM00777">
    <property type="entry name" value="Mad3_BUB1_I"/>
    <property type="match status" value="1"/>
</dbReference>
<feature type="region of interest" description="Disordered" evidence="1">
    <location>
        <begin position="374"/>
        <end position="395"/>
    </location>
</feature>
<dbReference type="Pfam" id="PF08311">
    <property type="entry name" value="Mad3_BUB1_I"/>
    <property type="match status" value="1"/>
</dbReference>
<dbReference type="GO" id="GO:0007094">
    <property type="term" value="P:mitotic spindle assembly checkpoint signaling"/>
    <property type="evidence" value="ECO:0007669"/>
    <property type="project" value="InterPro"/>
</dbReference>
<dbReference type="Gene3D" id="1.25.40.430">
    <property type="match status" value="1"/>
</dbReference>
<feature type="region of interest" description="Disordered" evidence="1">
    <location>
        <begin position="479"/>
        <end position="499"/>
    </location>
</feature>
<dbReference type="AlphaFoldDB" id="A0AAQ3RX43"/>
<dbReference type="EMBL" id="CP144695">
    <property type="protein sequence ID" value="WVZ07804.1"/>
    <property type="molecule type" value="Genomic_DNA"/>
</dbReference>
<dbReference type="Proteomes" id="UP001374535">
    <property type="component" value="Chromosome 6"/>
</dbReference>
<gene>
    <name evidence="3" type="ORF">V8G54_021150</name>
</gene>
<feature type="region of interest" description="Disordered" evidence="1">
    <location>
        <begin position="180"/>
        <end position="217"/>
    </location>
</feature>
<feature type="domain" description="BUB1 N-terminal" evidence="2">
    <location>
        <begin position="11"/>
        <end position="193"/>
    </location>
</feature>
<evidence type="ECO:0000256" key="1">
    <source>
        <dbReference type="SAM" id="MobiDB-lite"/>
    </source>
</evidence>
<keyword evidence="4" id="KW-1185">Reference proteome</keyword>
<dbReference type="InterPro" id="IPR015661">
    <property type="entry name" value="Bub1/Mad3"/>
</dbReference>
<protein>
    <recommendedName>
        <fullName evidence="2">BUB1 N-terminal domain-containing protein</fullName>
    </recommendedName>
</protein>
<evidence type="ECO:0000313" key="4">
    <source>
        <dbReference type="Proteomes" id="UP001374535"/>
    </source>
</evidence>